<evidence type="ECO:0000256" key="1">
    <source>
        <dbReference type="SAM" id="SignalP"/>
    </source>
</evidence>
<dbReference type="Proteomes" id="UP001370758">
    <property type="component" value="Unassembled WGS sequence"/>
</dbReference>
<accession>A0AAV9W9B3</accession>
<evidence type="ECO:0000313" key="2">
    <source>
        <dbReference type="EMBL" id="KAK6504732.1"/>
    </source>
</evidence>
<comment type="caution">
    <text evidence="2">The sequence shown here is derived from an EMBL/GenBank/DDBJ whole genome shotgun (WGS) entry which is preliminary data.</text>
</comment>
<dbReference type="AlphaFoldDB" id="A0AAV9W9B3"/>
<feature type="chain" id="PRO_5043362171" description="Peptidase A1 domain-containing protein" evidence="1">
    <location>
        <begin position="23"/>
        <end position="509"/>
    </location>
</feature>
<sequence>MAPIPRILPFCNLVTSATAVLAIPTSTPVATQQFGADPKAPKKPVPGKIKVKSDPFTFFAQIDIGEVEPANLVLDTLSDFSAVVRGRRCGTRREPVQILIDGGQTSIEKDPRTNLFRSIYSDGSWVLGTQYWYGNISSPASAGLDNPASYHGYLALPTRQSQFKRIGKDGVLGLSREQDDLESISEEGVYVSTPVGGDRFDSRLPWGKKKPPRNGGYSFFTTYLNWRDPLNQYLGLDYLDDRKLGSPIAKVNLVTRHNSADIKDWRVGLNQTSVQTVMYWPTGQDNEYHQRKLVLQGGYSSGIDLLFLLDTKSEFTFIAGRHASAIAKAMGGECKFFSSVAGDINTLEGDDYRGSNVKFGGNICFIPCLHHFGKSGFFQKNPITLDLPFGETYIRISEDVPLAAYAYDASRFDSREECVPQPNRPCETICVSYIQPLEFNGPNYQHVEIDPFGRINEFSSREFVYGHTVWANVIAKWGLNETAVSLWYYQDANLNTKFNPQKVPADEVE</sequence>
<evidence type="ECO:0008006" key="4">
    <source>
        <dbReference type="Google" id="ProtNLM"/>
    </source>
</evidence>
<feature type="signal peptide" evidence="1">
    <location>
        <begin position="1"/>
        <end position="22"/>
    </location>
</feature>
<evidence type="ECO:0000313" key="3">
    <source>
        <dbReference type="Proteomes" id="UP001370758"/>
    </source>
</evidence>
<name>A0AAV9W9B3_9PEZI</name>
<organism evidence="2 3">
    <name type="scientific">Arthrobotrys musiformis</name>
    <dbReference type="NCBI Taxonomy" id="47236"/>
    <lineage>
        <taxon>Eukaryota</taxon>
        <taxon>Fungi</taxon>
        <taxon>Dikarya</taxon>
        <taxon>Ascomycota</taxon>
        <taxon>Pezizomycotina</taxon>
        <taxon>Orbiliomycetes</taxon>
        <taxon>Orbiliales</taxon>
        <taxon>Orbiliaceae</taxon>
        <taxon>Arthrobotrys</taxon>
    </lineage>
</organism>
<dbReference type="EMBL" id="JAVHJL010000004">
    <property type="protein sequence ID" value="KAK6504732.1"/>
    <property type="molecule type" value="Genomic_DNA"/>
</dbReference>
<keyword evidence="3" id="KW-1185">Reference proteome</keyword>
<proteinExistence type="predicted"/>
<keyword evidence="1" id="KW-0732">Signal</keyword>
<reference evidence="2 3" key="1">
    <citation type="submission" date="2023-08" db="EMBL/GenBank/DDBJ databases">
        <authorList>
            <person name="Palmer J.M."/>
        </authorList>
    </citation>
    <scope>NUCLEOTIDE SEQUENCE [LARGE SCALE GENOMIC DNA]</scope>
    <source>
        <strain evidence="2 3">TWF481</strain>
    </source>
</reference>
<gene>
    <name evidence="2" type="ORF">TWF481_006671</name>
</gene>
<protein>
    <recommendedName>
        <fullName evidence="4">Peptidase A1 domain-containing protein</fullName>
    </recommendedName>
</protein>